<evidence type="ECO:0000256" key="1">
    <source>
        <dbReference type="SAM" id="MobiDB-lite"/>
    </source>
</evidence>
<name>A0A8T9C736_9HELO</name>
<accession>A0A8T9C736</accession>
<dbReference type="EMBL" id="QGMK01000876">
    <property type="protein sequence ID" value="TVY76047.1"/>
    <property type="molecule type" value="Genomic_DNA"/>
</dbReference>
<dbReference type="Proteomes" id="UP000469558">
    <property type="component" value="Unassembled WGS sequence"/>
</dbReference>
<dbReference type="OrthoDB" id="5316527at2759"/>
<gene>
    <name evidence="2" type="ORF">LSUE1_G006850</name>
</gene>
<feature type="region of interest" description="Disordered" evidence="1">
    <location>
        <begin position="251"/>
        <end position="305"/>
    </location>
</feature>
<proteinExistence type="predicted"/>
<comment type="caution">
    <text evidence="2">The sequence shown here is derived from an EMBL/GenBank/DDBJ whole genome shotgun (WGS) entry which is preliminary data.</text>
</comment>
<feature type="compositionally biased region" description="Polar residues" evidence="1">
    <location>
        <begin position="12"/>
        <end position="24"/>
    </location>
</feature>
<sequence>MGNISMCRKSPLENSGSDPGTPQQLFPETCAGLTMLDRMWAAYIITFYVGTDIYGRLVLDPLEHAAAEAMQALPAPDLEEMEEPFFIPFPGTTKELKKRPYRGSDPEWQEFVKFSKDKPLQAKVRDDLVQFVKRVAERHPVITVKCGKNLKQRRSWIDVDFPQFGPPEFERSGIEIADDAISWVSQPVDSLTVFRLRQILWPSAIVQSFWNFTKVLVVDDTKRIAGMLGIRSNTAPSTIGALLSKQQEMMRGSFPNKDGPPPALPGDATGNAKAGFIKISTPAKPTLKQQNPDKSPEEKDTEVNPATSMAVALHQHFGRALLALRTKLKQTWRPAPNYPPRGSILISGMVELEAPKAFLVFDVKAAWDPQTKAFDQRSMFLQLRRFQWKSQGPVRV</sequence>
<evidence type="ECO:0000313" key="2">
    <source>
        <dbReference type="EMBL" id="TVY76047.1"/>
    </source>
</evidence>
<reference evidence="2 3" key="1">
    <citation type="submission" date="2018-05" db="EMBL/GenBank/DDBJ databases">
        <title>Genome sequencing and assembly of the regulated plant pathogen Lachnellula willkommii and related sister species for the development of diagnostic species identification markers.</title>
        <authorList>
            <person name="Giroux E."/>
            <person name="Bilodeau G."/>
        </authorList>
    </citation>
    <scope>NUCLEOTIDE SEQUENCE [LARGE SCALE GENOMIC DNA]</scope>
    <source>
        <strain evidence="2 3">CBS 268.59</strain>
    </source>
</reference>
<protein>
    <submittedName>
        <fullName evidence="2">Uncharacterized protein</fullName>
    </submittedName>
</protein>
<feature type="region of interest" description="Disordered" evidence="1">
    <location>
        <begin position="1"/>
        <end position="24"/>
    </location>
</feature>
<keyword evidence="3" id="KW-1185">Reference proteome</keyword>
<evidence type="ECO:0000313" key="3">
    <source>
        <dbReference type="Proteomes" id="UP000469558"/>
    </source>
</evidence>
<organism evidence="2 3">
    <name type="scientific">Lachnellula suecica</name>
    <dbReference type="NCBI Taxonomy" id="602035"/>
    <lineage>
        <taxon>Eukaryota</taxon>
        <taxon>Fungi</taxon>
        <taxon>Dikarya</taxon>
        <taxon>Ascomycota</taxon>
        <taxon>Pezizomycotina</taxon>
        <taxon>Leotiomycetes</taxon>
        <taxon>Helotiales</taxon>
        <taxon>Lachnaceae</taxon>
        <taxon>Lachnellula</taxon>
    </lineage>
</organism>
<dbReference type="AlphaFoldDB" id="A0A8T9C736"/>